<evidence type="ECO:0000256" key="2">
    <source>
        <dbReference type="ARBA" id="ARBA00009726"/>
    </source>
</evidence>
<evidence type="ECO:0000256" key="6">
    <source>
        <dbReference type="ARBA" id="ARBA00022737"/>
    </source>
</evidence>
<dbReference type="SUPFAM" id="SSF52540">
    <property type="entry name" value="P-loop containing nucleoside triphosphate hydrolases"/>
    <property type="match status" value="2"/>
</dbReference>
<dbReference type="FunFam" id="3.40.50.300:FF:000074">
    <property type="entry name" value="Multidrug resistance-associated protein 5 isoform 1"/>
    <property type="match status" value="1"/>
</dbReference>
<evidence type="ECO:0000313" key="15">
    <source>
        <dbReference type="Proteomes" id="UP000186601"/>
    </source>
</evidence>
<keyword evidence="7" id="KW-0547">Nucleotide-binding</keyword>
<feature type="domain" description="ABC transporter" evidence="12">
    <location>
        <begin position="1132"/>
        <end position="1367"/>
    </location>
</feature>
<evidence type="ECO:0000256" key="3">
    <source>
        <dbReference type="ARBA" id="ARBA00022448"/>
    </source>
</evidence>
<dbReference type="SMART" id="SM00382">
    <property type="entry name" value="AAA"/>
    <property type="match status" value="2"/>
</dbReference>
<keyword evidence="5 11" id="KW-0812">Transmembrane</keyword>
<feature type="domain" description="ABC transporter" evidence="12">
    <location>
        <begin position="531"/>
        <end position="713"/>
    </location>
</feature>
<evidence type="ECO:0000256" key="7">
    <source>
        <dbReference type="ARBA" id="ARBA00022741"/>
    </source>
</evidence>
<dbReference type="InterPro" id="IPR003439">
    <property type="entry name" value="ABC_transporter-like_ATP-bd"/>
</dbReference>
<dbReference type="InterPro" id="IPR027417">
    <property type="entry name" value="P-loop_NTPase"/>
</dbReference>
<dbReference type="Gene3D" id="1.20.1560.10">
    <property type="entry name" value="ABC transporter type 1, transmembrane domain"/>
    <property type="match status" value="2"/>
</dbReference>
<keyword evidence="6" id="KW-0677">Repeat</keyword>
<evidence type="ECO:0000256" key="9">
    <source>
        <dbReference type="ARBA" id="ARBA00022989"/>
    </source>
</evidence>
<dbReference type="GO" id="GO:0140359">
    <property type="term" value="F:ABC-type transporter activity"/>
    <property type="evidence" value="ECO:0007669"/>
    <property type="project" value="InterPro"/>
</dbReference>
<dbReference type="PROSITE" id="PS00211">
    <property type="entry name" value="ABC_TRANSPORTER_1"/>
    <property type="match status" value="1"/>
</dbReference>
<dbReference type="GO" id="GO:0016887">
    <property type="term" value="F:ATP hydrolysis activity"/>
    <property type="evidence" value="ECO:0007669"/>
    <property type="project" value="InterPro"/>
</dbReference>
<dbReference type="Gene3D" id="3.40.50.300">
    <property type="entry name" value="P-loop containing nucleotide triphosphate hydrolases"/>
    <property type="match status" value="3"/>
</dbReference>
<evidence type="ECO:0000256" key="5">
    <source>
        <dbReference type="ARBA" id="ARBA00022692"/>
    </source>
</evidence>
<feature type="transmembrane region" description="Helical" evidence="11">
    <location>
        <begin position="467"/>
        <end position="484"/>
    </location>
</feature>
<dbReference type="PANTHER" id="PTHR24223">
    <property type="entry name" value="ATP-BINDING CASSETTE SUB-FAMILY C"/>
    <property type="match status" value="1"/>
</dbReference>
<organism evidence="14 15">
    <name type="scientific">Hermanssonia centrifuga</name>
    <dbReference type="NCBI Taxonomy" id="98765"/>
    <lineage>
        <taxon>Eukaryota</taxon>
        <taxon>Fungi</taxon>
        <taxon>Dikarya</taxon>
        <taxon>Basidiomycota</taxon>
        <taxon>Agaricomycotina</taxon>
        <taxon>Agaricomycetes</taxon>
        <taxon>Polyporales</taxon>
        <taxon>Meruliaceae</taxon>
        <taxon>Hermanssonia</taxon>
    </lineage>
</organism>
<feature type="transmembrane region" description="Helical" evidence="11">
    <location>
        <begin position="83"/>
        <end position="104"/>
    </location>
</feature>
<dbReference type="CDD" id="cd18603">
    <property type="entry name" value="ABC_6TM_MRP1_2_3_6_D2_like"/>
    <property type="match status" value="1"/>
</dbReference>
<keyword evidence="3" id="KW-0813">Transport</keyword>
<evidence type="ECO:0008006" key="16">
    <source>
        <dbReference type="Google" id="ProtNLM"/>
    </source>
</evidence>
<evidence type="ECO:0000313" key="14">
    <source>
        <dbReference type="EMBL" id="PSR73817.1"/>
    </source>
</evidence>
<dbReference type="STRING" id="98765.A0A2R6NN74"/>
<dbReference type="CDD" id="cd03244">
    <property type="entry name" value="ABCC_MRP_domain2"/>
    <property type="match status" value="1"/>
</dbReference>
<dbReference type="InterPro" id="IPR011527">
    <property type="entry name" value="ABC1_TM_dom"/>
</dbReference>
<dbReference type="Proteomes" id="UP000186601">
    <property type="component" value="Unassembled WGS sequence"/>
</dbReference>
<dbReference type="PANTHER" id="PTHR24223:SF443">
    <property type="entry name" value="MULTIDRUG-RESISTANCE LIKE PROTEIN 1, ISOFORM I"/>
    <property type="match status" value="1"/>
</dbReference>
<feature type="transmembrane region" description="Helical" evidence="11">
    <location>
        <begin position="58"/>
        <end position="77"/>
    </location>
</feature>
<feature type="transmembrane region" description="Helical" evidence="11">
    <location>
        <begin position="952"/>
        <end position="972"/>
    </location>
</feature>
<dbReference type="InterPro" id="IPR017871">
    <property type="entry name" value="ABC_transporter-like_CS"/>
</dbReference>
<evidence type="ECO:0000256" key="8">
    <source>
        <dbReference type="ARBA" id="ARBA00022840"/>
    </source>
</evidence>
<reference evidence="14 15" key="1">
    <citation type="submission" date="2018-02" db="EMBL/GenBank/DDBJ databases">
        <title>Genome sequence of the basidiomycete white-rot fungus Phlebia centrifuga.</title>
        <authorList>
            <person name="Granchi Z."/>
            <person name="Peng M."/>
            <person name="de Vries R.P."/>
            <person name="Hilden K."/>
            <person name="Makela M.R."/>
            <person name="Grigoriev I."/>
            <person name="Riley R."/>
        </authorList>
    </citation>
    <scope>NUCLEOTIDE SEQUENCE [LARGE SCALE GENOMIC DNA]</scope>
    <source>
        <strain evidence="14 15">FBCC195</strain>
    </source>
</reference>
<feature type="transmembrane region" description="Helical" evidence="11">
    <location>
        <begin position="1041"/>
        <end position="1061"/>
    </location>
</feature>
<name>A0A2R6NN74_9APHY</name>
<protein>
    <recommendedName>
        <fullName evidence="16">Metal resistance protein YCF1</fullName>
    </recommendedName>
</protein>
<feature type="transmembrane region" description="Helical" evidence="11">
    <location>
        <begin position="853"/>
        <end position="877"/>
    </location>
</feature>
<feature type="transmembrane region" description="Helical" evidence="11">
    <location>
        <begin position="322"/>
        <end position="343"/>
    </location>
</feature>
<dbReference type="GO" id="GO:0000329">
    <property type="term" value="C:fungal-type vacuole membrane"/>
    <property type="evidence" value="ECO:0007669"/>
    <property type="project" value="UniProtKB-ARBA"/>
</dbReference>
<keyword evidence="9 11" id="KW-1133">Transmembrane helix</keyword>
<evidence type="ECO:0000256" key="4">
    <source>
        <dbReference type="ARBA" id="ARBA00022554"/>
    </source>
</evidence>
<dbReference type="Pfam" id="PF00664">
    <property type="entry name" value="ABC_membrane"/>
    <property type="match status" value="2"/>
</dbReference>
<feature type="transmembrane region" description="Helical" evidence="11">
    <location>
        <begin position="250"/>
        <end position="271"/>
    </location>
</feature>
<evidence type="ECO:0000256" key="10">
    <source>
        <dbReference type="ARBA" id="ARBA00023136"/>
    </source>
</evidence>
<evidence type="ECO:0000259" key="13">
    <source>
        <dbReference type="PROSITE" id="PS50929"/>
    </source>
</evidence>
<feature type="transmembrane region" description="Helical" evidence="11">
    <location>
        <begin position="349"/>
        <end position="372"/>
    </location>
</feature>
<keyword evidence="15" id="KW-1185">Reference proteome</keyword>
<dbReference type="FunFam" id="1.20.1560.10:FF:000020">
    <property type="entry name" value="ABC metal ion transporter"/>
    <property type="match status" value="1"/>
</dbReference>
<dbReference type="FunFam" id="1.20.1560.10:FF:000001">
    <property type="entry name" value="ATP-binding cassette subfamily C member 1"/>
    <property type="match status" value="1"/>
</dbReference>
<dbReference type="SUPFAM" id="SSF90123">
    <property type="entry name" value="ABC transporter transmembrane region"/>
    <property type="match status" value="2"/>
</dbReference>
<sequence>MLFGLALAASIANLVVVIATKRHVPLIEFYVLEVIALAVVPCITYLNHYRARTSSSLILLFWPTYILALLIWARTVYLSNFTAFRVVLALRLAVAVFGLFAFVLECFGPEFTDEDHTEVYVKGHVESPLLTANIFSIWTFSWMSNLMKKGAKAYITEDDLPSLVPKDESVNLGDALRNAMKKHKSLAVSLFASYGGPYVFAGMLKLLQDCLAFLQPQLLRWLLAFISNYQSARLHGSESQQEAPSPLEGFAIAAIMFLASIAQTIFLHQYFQQCFECGMRVRAGLVAMIYQKSLILSNDGIGSASGDIVNLMSVDAMRLQDFCTYGLIAISGPFQITLAFVSLYDILGWPAFVGVAIMILSVPLNTLTARFLKKMQEKQMKNRDHRTRLMSELLANIRSIKLYAWENAFIRKILFVRNEQELKMLRKIGVVTSLNTALWTGIPLLVAFSSFAVAAFTSDTPLTSDRIFPAISLFMLLQFPLAMFSQVTSNIIEALVSINRLSAFFNADELQADARQIIKAKPRLEAGDEVLSITDGEFSWSKIAPSPTLEDINLAVRKGELVGVLGRVGAGKTSLCSAIIGEMQRREGEVKLHGCISYAPQNPWIMSATIRDNIVFSYEFDEVFYNLVLDACALRPDLALMPQGDMTEVGEKDQVIGPYGLLASKGRIVITNSISFLKYFDKILYLRRGVILEAGTYEDLTNNNESELFKLIKGHGSLGSSGVSTPFLASGSHSTPSSATAVDSSREVTVDNLDTLTEKLQRKRSFTKAVLVASPPTRTPASEGPSKEHMEQGRVKRDVYMQYVEAASKTGFLLFLIATVLAQIVSVAANNTLRAWGEHNREEGANQGVGKYLVGYGAFSLLSIILGAAAAIIIWVFCSIRSARQLHDSMLYAVMRAPMSFFELTPTGRILNLFSRDTYVVDQVLARVIQNVVRTLCVTAMIIFVIGYSFPLFLVAVPPLAWFYTRVMVYYLSTSRELKRLDAVSRSPIFAWFSESLNGLSTIRAFSQQEVFIANSDRRVDRNQICYLPSISVNRWLAVRLEFVGASIIFIAATLAIVALITSGVDAGLVGFVLSYALNTTSSLNWLVRSMSEVEQNIVSVERILHYVKLTPEAPAEIPGTVPEDWPSEGEVEFREYSTRYRPELDLVLKDISMTIKPKEKIGIVGRTGSGKSSLLLSLFRVIEPTSGTIHIDGVDITKVGLYDLRSAISIVPQSPDLFEGTIRENIDPTGASQDADIWVALEQTHLKHYVESLEGGLDAAVKEGGSSMSAGQRQLLCFARALLRKSKILVLDEATSAVDLETDRAIQGIIRGPQFADVTMFTIAHRLNTILESDRVLVLDAGKVLEFESPKNLLSNKESSFYSLASEAGLV</sequence>
<accession>A0A2R6NN74</accession>
<feature type="domain" description="ABC transmembrane type-1" evidence="13">
    <location>
        <begin position="813"/>
        <end position="1096"/>
    </location>
</feature>
<keyword evidence="8" id="KW-0067">ATP-binding</keyword>
<feature type="domain" description="ABC transmembrane type-1" evidence="13">
    <location>
        <begin position="199"/>
        <end position="493"/>
    </location>
</feature>
<gene>
    <name evidence="14" type="ORF">PHLCEN_2v10387</name>
</gene>
<evidence type="ECO:0000259" key="12">
    <source>
        <dbReference type="PROSITE" id="PS50893"/>
    </source>
</evidence>
<feature type="transmembrane region" description="Helical" evidence="11">
    <location>
        <begin position="186"/>
        <end position="207"/>
    </location>
</feature>
<proteinExistence type="inferred from homology"/>
<dbReference type="InterPro" id="IPR036640">
    <property type="entry name" value="ABC1_TM_sf"/>
</dbReference>
<feature type="transmembrane region" description="Helical" evidence="11">
    <location>
        <begin position="811"/>
        <end position="833"/>
    </location>
</feature>
<comment type="subcellular location">
    <subcellularLocation>
        <location evidence="1">Vacuole membrane</location>
        <topology evidence="1">Multi-pass membrane protein</topology>
    </subcellularLocation>
</comment>
<evidence type="ECO:0000256" key="1">
    <source>
        <dbReference type="ARBA" id="ARBA00004128"/>
    </source>
</evidence>
<dbReference type="CDD" id="cd18579">
    <property type="entry name" value="ABC_6TM_ABCC_D1"/>
    <property type="match status" value="1"/>
</dbReference>
<feature type="transmembrane region" description="Helical" evidence="11">
    <location>
        <begin position="924"/>
        <end position="946"/>
    </location>
</feature>
<dbReference type="GO" id="GO:0005524">
    <property type="term" value="F:ATP binding"/>
    <property type="evidence" value="ECO:0007669"/>
    <property type="project" value="UniProtKB-KW"/>
</dbReference>
<evidence type="ECO:0000256" key="11">
    <source>
        <dbReference type="SAM" id="Phobius"/>
    </source>
</evidence>
<dbReference type="InterPro" id="IPR044746">
    <property type="entry name" value="ABCC_6TM_D1"/>
</dbReference>
<keyword evidence="4" id="KW-0926">Vacuole</keyword>
<comment type="caution">
    <text evidence="14">The sequence shown here is derived from an EMBL/GenBank/DDBJ whole genome shotgun (WGS) entry which is preliminary data.</text>
</comment>
<keyword evidence="10 11" id="KW-0472">Membrane</keyword>
<dbReference type="OrthoDB" id="6500128at2759"/>
<comment type="similarity">
    <text evidence="2">Belongs to the ABC transporter superfamily. ABCC family. Conjugate transporter (TC 3.A.1.208) subfamily.</text>
</comment>
<feature type="transmembrane region" description="Helical" evidence="11">
    <location>
        <begin position="27"/>
        <end position="46"/>
    </location>
</feature>
<dbReference type="InterPro" id="IPR050173">
    <property type="entry name" value="ABC_transporter_C-like"/>
</dbReference>
<feature type="transmembrane region" description="Helical" evidence="11">
    <location>
        <begin position="428"/>
        <end position="455"/>
    </location>
</feature>
<dbReference type="PROSITE" id="PS50929">
    <property type="entry name" value="ABC_TM1F"/>
    <property type="match status" value="2"/>
</dbReference>
<dbReference type="PROSITE" id="PS50893">
    <property type="entry name" value="ABC_TRANSPORTER_2"/>
    <property type="match status" value="2"/>
</dbReference>
<dbReference type="EMBL" id="MLYV02001062">
    <property type="protein sequence ID" value="PSR73817.1"/>
    <property type="molecule type" value="Genomic_DNA"/>
</dbReference>
<dbReference type="Pfam" id="PF00005">
    <property type="entry name" value="ABC_tran"/>
    <property type="match status" value="2"/>
</dbReference>
<dbReference type="InterPro" id="IPR003593">
    <property type="entry name" value="AAA+_ATPase"/>
</dbReference>